<keyword evidence="9" id="KW-1185">Reference proteome</keyword>
<gene>
    <name evidence="8" type="ORF">Verru16b_01503</name>
</gene>
<dbReference type="RefSeq" id="WP_069961688.1">
    <property type="nucleotide sequence ID" value="NZ_CP016094.1"/>
</dbReference>
<dbReference type="EMBL" id="CP016094">
    <property type="protein sequence ID" value="AOS44441.1"/>
    <property type="molecule type" value="Genomic_DNA"/>
</dbReference>
<dbReference type="OrthoDB" id="21094at2"/>
<dbReference type="Proteomes" id="UP000095228">
    <property type="component" value="Chromosome"/>
</dbReference>
<accession>A0A1D8AU78</accession>
<dbReference type="InterPro" id="IPR002771">
    <property type="entry name" value="Multi_antbiot-R_MarC"/>
</dbReference>
<proteinExistence type="inferred from homology"/>
<sequence>MSDLLHLWGIYLGTLIGLLPIINPLSAGPTFLAITEGDSDERRREQALKGCVYMVAILVSFLIGGTFIMTFFGISIPGLRIAGGILVTGIGMNMLLAPRADAASEAAQQEAARRKVDISFSPLAMPMLSGPGSIAVTLGFTSLATSWIDYAAIIAGIITVALLTYSVLRMSGSLVRFIGPVGVNAMTKIMGFMIMSIGVQFVVNGIVGIATDPVLLRSIKDGLAGL</sequence>
<protein>
    <recommendedName>
        <fullName evidence="7">UPF0056 membrane protein</fullName>
    </recommendedName>
</protein>
<evidence type="ECO:0000256" key="2">
    <source>
        <dbReference type="ARBA" id="ARBA00009784"/>
    </source>
</evidence>
<dbReference type="NCBIfam" id="TIGR00427">
    <property type="entry name" value="NAAT family transporter"/>
    <property type="match status" value="1"/>
</dbReference>
<organism evidence="8 9">
    <name type="scientific">Lacunisphaera limnophila</name>
    <dbReference type="NCBI Taxonomy" id="1838286"/>
    <lineage>
        <taxon>Bacteria</taxon>
        <taxon>Pseudomonadati</taxon>
        <taxon>Verrucomicrobiota</taxon>
        <taxon>Opitutia</taxon>
        <taxon>Opitutales</taxon>
        <taxon>Opitutaceae</taxon>
        <taxon>Lacunisphaera</taxon>
    </lineage>
</organism>
<keyword evidence="6 7" id="KW-0472">Membrane</keyword>
<feature type="transmembrane region" description="Helical" evidence="7">
    <location>
        <begin position="78"/>
        <end position="97"/>
    </location>
</feature>
<feature type="transmembrane region" description="Helical" evidence="7">
    <location>
        <begin position="118"/>
        <end position="141"/>
    </location>
</feature>
<dbReference type="Pfam" id="PF01914">
    <property type="entry name" value="MarC"/>
    <property type="match status" value="1"/>
</dbReference>
<dbReference type="PATRIC" id="fig|1838286.3.peg.1518"/>
<dbReference type="GO" id="GO:0005886">
    <property type="term" value="C:plasma membrane"/>
    <property type="evidence" value="ECO:0007669"/>
    <property type="project" value="UniProtKB-SubCell"/>
</dbReference>
<keyword evidence="3" id="KW-1003">Cell membrane</keyword>
<evidence type="ECO:0000256" key="5">
    <source>
        <dbReference type="ARBA" id="ARBA00022989"/>
    </source>
</evidence>
<evidence type="ECO:0000313" key="8">
    <source>
        <dbReference type="EMBL" id="AOS44441.1"/>
    </source>
</evidence>
<keyword evidence="5 7" id="KW-1133">Transmembrane helix</keyword>
<name>A0A1D8AU78_9BACT</name>
<evidence type="ECO:0000313" key="9">
    <source>
        <dbReference type="Proteomes" id="UP000095228"/>
    </source>
</evidence>
<dbReference type="AlphaFoldDB" id="A0A1D8AU78"/>
<evidence type="ECO:0000256" key="3">
    <source>
        <dbReference type="ARBA" id="ARBA00022475"/>
    </source>
</evidence>
<evidence type="ECO:0000256" key="4">
    <source>
        <dbReference type="ARBA" id="ARBA00022692"/>
    </source>
</evidence>
<comment type="subcellular location">
    <subcellularLocation>
        <location evidence="1 7">Cell membrane</location>
        <topology evidence="1 7">Multi-pass membrane protein</topology>
    </subcellularLocation>
</comment>
<dbReference type="KEGG" id="obg:Verru16b_01503"/>
<evidence type="ECO:0000256" key="6">
    <source>
        <dbReference type="ARBA" id="ARBA00023136"/>
    </source>
</evidence>
<dbReference type="PANTHER" id="PTHR33508">
    <property type="entry name" value="UPF0056 MEMBRANE PROTEIN YHCE"/>
    <property type="match status" value="1"/>
</dbReference>
<dbReference type="PANTHER" id="PTHR33508:SF1">
    <property type="entry name" value="UPF0056 MEMBRANE PROTEIN YHCE"/>
    <property type="match status" value="1"/>
</dbReference>
<keyword evidence="4 7" id="KW-0812">Transmembrane</keyword>
<feature type="transmembrane region" description="Helical" evidence="7">
    <location>
        <begin position="51"/>
        <end position="72"/>
    </location>
</feature>
<feature type="transmembrane region" description="Helical" evidence="7">
    <location>
        <begin position="189"/>
        <end position="210"/>
    </location>
</feature>
<comment type="similarity">
    <text evidence="2 7">Belongs to the UPF0056 (MarC) family.</text>
</comment>
<dbReference type="STRING" id="1838286.Verru16b_01503"/>
<evidence type="ECO:0000256" key="1">
    <source>
        <dbReference type="ARBA" id="ARBA00004651"/>
    </source>
</evidence>
<feature type="transmembrane region" description="Helical" evidence="7">
    <location>
        <begin position="6"/>
        <end position="25"/>
    </location>
</feature>
<evidence type="ECO:0000256" key="7">
    <source>
        <dbReference type="RuleBase" id="RU362048"/>
    </source>
</evidence>
<reference evidence="8 9" key="1">
    <citation type="submission" date="2016-06" db="EMBL/GenBank/DDBJ databases">
        <title>Three novel species with peptidoglycan cell walls form the new genus Lacunisphaera gen. nov. in the family Opitutaceae of the verrucomicrobial subdivision 4.</title>
        <authorList>
            <person name="Rast P."/>
            <person name="Gloeckner I."/>
            <person name="Jogler M."/>
            <person name="Boedeker C."/>
            <person name="Jeske O."/>
            <person name="Wiegand S."/>
            <person name="Reinhardt R."/>
            <person name="Schumann P."/>
            <person name="Rohde M."/>
            <person name="Spring S."/>
            <person name="Gloeckner F.O."/>
            <person name="Jogler C."/>
        </authorList>
    </citation>
    <scope>NUCLEOTIDE SEQUENCE [LARGE SCALE GENOMIC DNA]</scope>
    <source>
        <strain evidence="8 9">IG16b</strain>
    </source>
</reference>
<feature type="transmembrane region" description="Helical" evidence="7">
    <location>
        <begin position="147"/>
        <end position="168"/>
    </location>
</feature>
<dbReference type="NCBIfam" id="NF008228">
    <property type="entry name" value="PRK10995.1"/>
    <property type="match status" value="1"/>
</dbReference>